<gene>
    <name evidence="3" type="ORF">CHIRRI_LOCUS12571</name>
</gene>
<evidence type="ECO:0000256" key="1">
    <source>
        <dbReference type="ARBA" id="ARBA00005254"/>
    </source>
</evidence>
<dbReference type="GO" id="GO:0003824">
    <property type="term" value="F:catalytic activity"/>
    <property type="evidence" value="ECO:0007669"/>
    <property type="project" value="InterPro"/>
</dbReference>
<organism evidence="3 4">
    <name type="scientific">Chironomus riparius</name>
    <dbReference type="NCBI Taxonomy" id="315576"/>
    <lineage>
        <taxon>Eukaryota</taxon>
        <taxon>Metazoa</taxon>
        <taxon>Ecdysozoa</taxon>
        <taxon>Arthropoda</taxon>
        <taxon>Hexapoda</taxon>
        <taxon>Insecta</taxon>
        <taxon>Pterygota</taxon>
        <taxon>Neoptera</taxon>
        <taxon>Endopterygota</taxon>
        <taxon>Diptera</taxon>
        <taxon>Nematocera</taxon>
        <taxon>Chironomoidea</taxon>
        <taxon>Chironomidae</taxon>
        <taxon>Chironominae</taxon>
        <taxon>Chironomus</taxon>
    </lineage>
</organism>
<dbReference type="Gene3D" id="1.10.287.2460">
    <property type="match status" value="1"/>
</dbReference>
<protein>
    <recommendedName>
        <fullName evidence="5">Enoyl-CoA hydratase</fullName>
    </recommendedName>
</protein>
<evidence type="ECO:0000313" key="4">
    <source>
        <dbReference type="Proteomes" id="UP001153620"/>
    </source>
</evidence>
<evidence type="ECO:0000256" key="2">
    <source>
        <dbReference type="RuleBase" id="RU003707"/>
    </source>
</evidence>
<dbReference type="PANTHER" id="PTHR43802:SF1">
    <property type="entry name" value="IP11341P-RELATED"/>
    <property type="match status" value="1"/>
</dbReference>
<reference evidence="3" key="1">
    <citation type="submission" date="2022-01" db="EMBL/GenBank/DDBJ databases">
        <authorList>
            <person name="King R."/>
        </authorList>
    </citation>
    <scope>NUCLEOTIDE SEQUENCE</scope>
</reference>
<dbReference type="InterPro" id="IPR018376">
    <property type="entry name" value="Enoyl-CoA_hyd/isom_CS"/>
</dbReference>
<comment type="similarity">
    <text evidence="1 2">Belongs to the enoyl-CoA hydratase/isomerase family.</text>
</comment>
<dbReference type="NCBIfam" id="NF006108">
    <property type="entry name" value="PRK08259.1"/>
    <property type="match status" value="1"/>
</dbReference>
<dbReference type="InterPro" id="IPR029045">
    <property type="entry name" value="ClpP/crotonase-like_dom_sf"/>
</dbReference>
<sequence length="329" mass="35773">MLKITNIIKSTGYRALTGFISSSRTYCAAKDSDPKNQQTEEKQEESPVEPIIKIEKTGTVTLIGINRPDVRNCINTEAATELSAVIEAFENDPESPIAVLYGVGGNFSAGYDLKELSDDPENVTNILMRSEGAMGPTRRMIKKPMIAAVNGYCVAGGLELALLCDLRVMETDAIMGFFNRRFGVPLVDGGTVRLAPMIGLSRALDLVLTGRQITSKEALEIGLANRVVATGTSLGQALNLAQSIAKFPQACVNHDRTSLFNTVFNANNKDEALDFELMSSGPEVLEEAKVGALKFSKDKIGRHGTFADIKLKDIPEWEAKEIEIEKSKK</sequence>
<dbReference type="AlphaFoldDB" id="A0A9N9WUJ0"/>
<keyword evidence="4" id="KW-1185">Reference proteome</keyword>
<dbReference type="PROSITE" id="PS00166">
    <property type="entry name" value="ENOYL_COA_HYDRATASE"/>
    <property type="match status" value="1"/>
</dbReference>
<name>A0A9N9WUJ0_9DIPT</name>
<accession>A0A9N9WUJ0</accession>
<dbReference type="PANTHER" id="PTHR43802">
    <property type="entry name" value="ENOYL-COA HYDRATASE"/>
    <property type="match status" value="1"/>
</dbReference>
<proteinExistence type="inferred from homology"/>
<dbReference type="InterPro" id="IPR001753">
    <property type="entry name" value="Enoyl-CoA_hydra/iso"/>
</dbReference>
<dbReference type="CDD" id="cd06558">
    <property type="entry name" value="crotonase-like"/>
    <property type="match status" value="1"/>
</dbReference>
<dbReference type="Pfam" id="PF00378">
    <property type="entry name" value="ECH_1"/>
    <property type="match status" value="1"/>
</dbReference>
<dbReference type="EMBL" id="OU895879">
    <property type="protein sequence ID" value="CAG9809751.1"/>
    <property type="molecule type" value="Genomic_DNA"/>
</dbReference>
<dbReference type="Gene3D" id="3.90.226.10">
    <property type="entry name" value="2-enoyl-CoA Hydratase, Chain A, domain 1"/>
    <property type="match status" value="1"/>
</dbReference>
<evidence type="ECO:0000313" key="3">
    <source>
        <dbReference type="EMBL" id="CAG9809751.1"/>
    </source>
</evidence>
<reference evidence="3" key="2">
    <citation type="submission" date="2022-10" db="EMBL/GenBank/DDBJ databases">
        <authorList>
            <consortium name="ENA_rothamsted_submissions"/>
            <consortium name="culmorum"/>
            <person name="King R."/>
        </authorList>
    </citation>
    <scope>NUCLEOTIDE SEQUENCE</scope>
</reference>
<evidence type="ECO:0008006" key="5">
    <source>
        <dbReference type="Google" id="ProtNLM"/>
    </source>
</evidence>
<dbReference type="SUPFAM" id="SSF52096">
    <property type="entry name" value="ClpP/crotonase"/>
    <property type="match status" value="1"/>
</dbReference>
<dbReference type="OrthoDB" id="448450at2759"/>
<dbReference type="Proteomes" id="UP001153620">
    <property type="component" value="Chromosome 3"/>
</dbReference>